<evidence type="ECO:0000313" key="9">
    <source>
        <dbReference type="Proteomes" id="UP000307244"/>
    </source>
</evidence>
<name>A0A4U1CFW0_9SPHI</name>
<evidence type="ECO:0000256" key="2">
    <source>
        <dbReference type="ARBA" id="ARBA00022448"/>
    </source>
</evidence>
<keyword evidence="6 7" id="KW-0998">Cell outer membrane</keyword>
<evidence type="ECO:0000256" key="3">
    <source>
        <dbReference type="ARBA" id="ARBA00022452"/>
    </source>
</evidence>
<protein>
    <submittedName>
        <fullName evidence="8">TonB-dependent receptor</fullName>
    </submittedName>
</protein>
<evidence type="ECO:0000256" key="6">
    <source>
        <dbReference type="ARBA" id="ARBA00023237"/>
    </source>
</evidence>
<evidence type="ECO:0000256" key="5">
    <source>
        <dbReference type="ARBA" id="ARBA00023136"/>
    </source>
</evidence>
<keyword evidence="8" id="KW-0675">Receptor</keyword>
<keyword evidence="3 7" id="KW-1134">Transmembrane beta strand</keyword>
<dbReference type="PROSITE" id="PS52016">
    <property type="entry name" value="TONB_DEPENDENT_REC_3"/>
    <property type="match status" value="1"/>
</dbReference>
<dbReference type="OrthoDB" id="9768177at2"/>
<reference evidence="8 9" key="1">
    <citation type="submission" date="2019-04" db="EMBL/GenBank/DDBJ databases">
        <title>Pedobacter sp. RP-3-15 sp. nov., isolated from Arctic soil.</title>
        <authorList>
            <person name="Dahal R.H."/>
            <person name="Kim D.-U."/>
        </authorList>
    </citation>
    <scope>NUCLEOTIDE SEQUENCE [LARGE SCALE GENOMIC DNA]</scope>
    <source>
        <strain evidence="8 9">RP-3-15</strain>
    </source>
</reference>
<organism evidence="8 9">
    <name type="scientific">Pedobacter frigoris</name>
    <dbReference type="NCBI Taxonomy" id="2571272"/>
    <lineage>
        <taxon>Bacteria</taxon>
        <taxon>Pseudomonadati</taxon>
        <taxon>Bacteroidota</taxon>
        <taxon>Sphingobacteriia</taxon>
        <taxon>Sphingobacteriales</taxon>
        <taxon>Sphingobacteriaceae</taxon>
        <taxon>Pedobacter</taxon>
    </lineage>
</organism>
<comment type="caution">
    <text evidence="8">The sequence shown here is derived from an EMBL/GenBank/DDBJ whole genome shotgun (WGS) entry which is preliminary data.</text>
</comment>
<evidence type="ECO:0000256" key="4">
    <source>
        <dbReference type="ARBA" id="ARBA00022692"/>
    </source>
</evidence>
<sequence length="557" mass="61412">MSNVNQQNWTIRNQLSYNRNWNTDLHQLSLLVGQEAQEQRETTNGSLVRGYNDLLQSFGAVDYATLGVTGVTGPVMPNNAGRSILTNDIFNQADRQTRFTSYYANTGYTFDRKYVLNGSFRVDQSNLFGLDKSAQNKPIWSVGGKWILSSERFMKDLMWLNHLATRATYGLTGNSPAPGTAASYDILATQRSSFLPGGVGLRVATPSNAKLTWESTSTVNLGLDFALLNNQISGSVDVYRKKTDNLLGYLPTNTFTGYASIVGNLGDLENKGIELSLNTLNIRKGDFKWNTIFNVAYNKNTITKLNLGAPVTTGRDRVNQQYVAGYPAFAVFAYEYAGLDNMGDPQIKLADGTVTKTPNVSKVNDAKYMGTYQPVWSGGVANVFNYKSFSLSANAVFNLGHVMRRDVNGFYYGRILHGNIENLSTGAGFKGGNLHADFAARWRQPGDESHTNIPSYVANPAISTARRDVTHYTRGDINVVSASFVKLRDITLGYSLPALLLDNLKADQVTFRLQLSNVMLWKANKDGIDPEFISATFGNRSMLANQNAVSFGLNVKF</sequence>
<keyword evidence="4 7" id="KW-0812">Transmembrane</keyword>
<keyword evidence="5 7" id="KW-0472">Membrane</keyword>
<evidence type="ECO:0000313" key="8">
    <source>
        <dbReference type="EMBL" id="TKC06072.1"/>
    </source>
</evidence>
<evidence type="ECO:0000256" key="1">
    <source>
        <dbReference type="ARBA" id="ARBA00004571"/>
    </source>
</evidence>
<comment type="subcellular location">
    <subcellularLocation>
        <location evidence="1 7">Cell outer membrane</location>
        <topology evidence="1 7">Multi-pass membrane protein</topology>
    </subcellularLocation>
</comment>
<dbReference type="EMBL" id="SWBQ01000003">
    <property type="protein sequence ID" value="TKC06072.1"/>
    <property type="molecule type" value="Genomic_DNA"/>
</dbReference>
<dbReference type="InterPro" id="IPR036942">
    <property type="entry name" value="Beta-barrel_TonB_sf"/>
</dbReference>
<keyword evidence="9" id="KW-1185">Reference proteome</keyword>
<gene>
    <name evidence="8" type="ORF">FA047_12115</name>
</gene>
<dbReference type="SUPFAM" id="SSF56935">
    <property type="entry name" value="Porins"/>
    <property type="match status" value="1"/>
</dbReference>
<proteinExistence type="inferred from homology"/>
<dbReference type="GO" id="GO:0009279">
    <property type="term" value="C:cell outer membrane"/>
    <property type="evidence" value="ECO:0007669"/>
    <property type="project" value="UniProtKB-SubCell"/>
</dbReference>
<comment type="similarity">
    <text evidence="7">Belongs to the TonB-dependent receptor family.</text>
</comment>
<evidence type="ECO:0000256" key="7">
    <source>
        <dbReference type="PROSITE-ProRule" id="PRU01360"/>
    </source>
</evidence>
<dbReference type="AlphaFoldDB" id="A0A4U1CFW0"/>
<dbReference type="InterPro" id="IPR039426">
    <property type="entry name" value="TonB-dep_rcpt-like"/>
</dbReference>
<accession>A0A4U1CFW0</accession>
<dbReference type="Gene3D" id="2.40.170.20">
    <property type="entry name" value="TonB-dependent receptor, beta-barrel domain"/>
    <property type="match status" value="1"/>
</dbReference>
<dbReference type="Proteomes" id="UP000307244">
    <property type="component" value="Unassembled WGS sequence"/>
</dbReference>
<keyword evidence="2 7" id="KW-0813">Transport</keyword>